<evidence type="ECO:0000259" key="2">
    <source>
        <dbReference type="Pfam" id="PF13098"/>
    </source>
</evidence>
<dbReference type="Proteomes" id="UP000176050">
    <property type="component" value="Chromosome"/>
</dbReference>
<name>A0A1D8P7C3_9FLAO</name>
<evidence type="ECO:0000313" key="4">
    <source>
        <dbReference type="Proteomes" id="UP000176050"/>
    </source>
</evidence>
<dbReference type="Pfam" id="PF13098">
    <property type="entry name" value="Thioredoxin_2"/>
    <property type="match status" value="1"/>
</dbReference>
<evidence type="ECO:0000256" key="1">
    <source>
        <dbReference type="ARBA" id="ARBA00022729"/>
    </source>
</evidence>
<protein>
    <submittedName>
        <fullName evidence="3">Thioredoxin family protein</fullName>
    </submittedName>
</protein>
<keyword evidence="1" id="KW-0732">Signal</keyword>
<dbReference type="InterPro" id="IPR051099">
    <property type="entry name" value="AGR/TXD"/>
</dbReference>
<reference evidence="3 4" key="1">
    <citation type="submission" date="2016-10" db="EMBL/GenBank/DDBJ databases">
        <title>Lutibacter sp. LPB0138, isolated from marine gastropod.</title>
        <authorList>
            <person name="Kim E."/>
            <person name="Yi H."/>
        </authorList>
    </citation>
    <scope>NUCLEOTIDE SEQUENCE [LARGE SCALE GENOMIC DNA]</scope>
    <source>
        <strain evidence="3 4">LPB0138</strain>
    </source>
</reference>
<proteinExistence type="predicted"/>
<dbReference type="PANTHER" id="PTHR15337:SF11">
    <property type="entry name" value="THIOREDOXIN DOMAIN-CONTAINING PROTEIN"/>
    <property type="match status" value="1"/>
</dbReference>
<dbReference type="EMBL" id="CP017478">
    <property type="protein sequence ID" value="AOW20456.1"/>
    <property type="molecule type" value="Genomic_DNA"/>
</dbReference>
<dbReference type="AlphaFoldDB" id="A0A1D8P7C3"/>
<accession>A0A1D8P7C3</accession>
<dbReference type="InterPro" id="IPR012336">
    <property type="entry name" value="Thioredoxin-like_fold"/>
</dbReference>
<dbReference type="OrthoDB" id="9811036at2"/>
<dbReference type="InterPro" id="IPR036249">
    <property type="entry name" value="Thioredoxin-like_sf"/>
</dbReference>
<dbReference type="RefSeq" id="WP_070236599.1">
    <property type="nucleotide sequence ID" value="NZ_CP017478.1"/>
</dbReference>
<organism evidence="3 4">
    <name type="scientific">Urechidicola croceus</name>
    <dbReference type="NCBI Taxonomy" id="1850246"/>
    <lineage>
        <taxon>Bacteria</taxon>
        <taxon>Pseudomonadati</taxon>
        <taxon>Bacteroidota</taxon>
        <taxon>Flavobacteriia</taxon>
        <taxon>Flavobacteriales</taxon>
        <taxon>Flavobacteriaceae</taxon>
        <taxon>Urechidicola</taxon>
    </lineage>
</organism>
<evidence type="ECO:0000313" key="3">
    <source>
        <dbReference type="EMBL" id="AOW20456.1"/>
    </source>
</evidence>
<dbReference type="STRING" id="1850246.LPB138_07110"/>
<sequence length="180" mass="21407">MKNYIFVFILLLTTKGVNAQKINWITLEKAIELQKKEPRKIFMEVYTDWCGNCKLLDKNTFSNLDVINFINENFYAVKFNAEGNSIINYKGNLFTNPQYQKTGKKKISNHQFTNYMGIQSYPTLVFLDENANFIIPIKGYQTVHQLEMYLKIFSNNEQHYMQTDEKFIQYQKSFKPKFEI</sequence>
<dbReference type="Gene3D" id="3.40.30.10">
    <property type="entry name" value="Glutaredoxin"/>
    <property type="match status" value="1"/>
</dbReference>
<keyword evidence="4" id="KW-1185">Reference proteome</keyword>
<feature type="domain" description="Thioredoxin-like fold" evidence="2">
    <location>
        <begin position="36"/>
        <end position="149"/>
    </location>
</feature>
<dbReference type="PANTHER" id="PTHR15337">
    <property type="entry name" value="ANTERIOR GRADIENT PROTEIN-RELATED"/>
    <property type="match status" value="1"/>
</dbReference>
<dbReference type="KEGG" id="lul:LPB138_07110"/>
<gene>
    <name evidence="3" type="ORF">LPB138_07110</name>
</gene>
<dbReference type="SUPFAM" id="SSF52833">
    <property type="entry name" value="Thioredoxin-like"/>
    <property type="match status" value="1"/>
</dbReference>